<dbReference type="InterPro" id="IPR011035">
    <property type="entry name" value="Ribosomal_bL25/Gln-tRNA_synth"/>
</dbReference>
<comment type="function">
    <text evidence="5">This is one of the proteins that binds to the 5S RNA in the ribosome where it forms part of the central protuberance.</text>
</comment>
<dbReference type="NCBIfam" id="NF004135">
    <property type="entry name" value="PRK05618.3-1"/>
    <property type="match status" value="1"/>
</dbReference>
<dbReference type="InterPro" id="IPR029751">
    <property type="entry name" value="Ribosomal_L25_dom"/>
</dbReference>
<dbReference type="Pfam" id="PF14693">
    <property type="entry name" value="Ribosomal_TL5_C"/>
    <property type="match status" value="1"/>
</dbReference>
<dbReference type="CDD" id="cd00495">
    <property type="entry name" value="Ribosomal_L25_TL5_CTC"/>
    <property type="match status" value="1"/>
</dbReference>
<dbReference type="NCBIfam" id="TIGR00731">
    <property type="entry name" value="bL25_bact_ctc"/>
    <property type="match status" value="1"/>
</dbReference>
<accession>W5SNI0</accession>
<dbReference type="HAMAP" id="MF_01334">
    <property type="entry name" value="Ribosomal_bL25_CTC"/>
    <property type="match status" value="1"/>
</dbReference>
<comment type="subunit">
    <text evidence="5">Part of the 50S ribosomal subunit; part of the 5S rRNA/L5/L18/L25 subcomplex. Contacts the 5S rRNA. Binds to the 5S rRNA independently of L5 and L18.</text>
</comment>
<dbReference type="InterPro" id="IPR037121">
    <property type="entry name" value="Ribosomal_bL25_C"/>
</dbReference>
<evidence type="ECO:0000313" key="9">
    <source>
        <dbReference type="Proteomes" id="UP000019262"/>
    </source>
</evidence>
<dbReference type="EMBL" id="CP005829">
    <property type="protein sequence ID" value="AHH08754.1"/>
    <property type="molecule type" value="Genomic_DNA"/>
</dbReference>
<keyword evidence="1 5" id="KW-0699">rRNA-binding</keyword>
<keyword evidence="3 5" id="KW-0689">Ribosomal protein</keyword>
<dbReference type="Pfam" id="PF01386">
    <property type="entry name" value="Ribosomal_L25p"/>
    <property type="match status" value="1"/>
</dbReference>
<evidence type="ECO:0000256" key="5">
    <source>
        <dbReference type="HAMAP-Rule" id="MF_01334"/>
    </source>
</evidence>
<evidence type="ECO:0000313" key="8">
    <source>
        <dbReference type="EMBL" id="AHH08754.1"/>
    </source>
</evidence>
<dbReference type="SUPFAM" id="SSF50715">
    <property type="entry name" value="Ribosomal protein L25-like"/>
    <property type="match status" value="1"/>
</dbReference>
<evidence type="ECO:0000256" key="4">
    <source>
        <dbReference type="ARBA" id="ARBA00023274"/>
    </source>
</evidence>
<protein>
    <recommendedName>
        <fullName evidence="5">Large ribosomal subunit protein bL25</fullName>
    </recommendedName>
    <alternativeName>
        <fullName evidence="5">General stress protein CTC</fullName>
    </alternativeName>
</protein>
<sequence length="187" mass="21211">MRSFIVDSSKILGYEDRLGFGSLCARRIRAKSEIPAVVYGKESDVLHIKIKHNEFNEKFSKFTDNTVLVLSNGKVERCVFIKDVSENLTKRLIYHVDFYEVDRTKDVEKDIAIKFVGASIGVKEGGTLSVLRTKIKVKSLPLDLPEFIEIDLTPVKKGDKVTFKDIVLPNNVRLAERDENLAILLVK</sequence>
<gene>
    <name evidence="5" type="primary">rplY</name>
    <name evidence="5" type="synonym">ctc</name>
    <name evidence="8" type="ORF">BAN_0036900</name>
</gene>
<dbReference type="HOGENOM" id="CLU_075939_0_1_12"/>
<proteinExistence type="inferred from homology"/>
<dbReference type="Gene3D" id="2.40.240.10">
    <property type="entry name" value="Ribosomal Protein L25, Chain P"/>
    <property type="match status" value="1"/>
</dbReference>
<dbReference type="InterPro" id="IPR001021">
    <property type="entry name" value="Ribosomal_bL25_long"/>
</dbReference>
<keyword evidence="2 5" id="KW-0694">RNA-binding</keyword>
<comment type="similarity">
    <text evidence="5">Belongs to the bacterial ribosomal protein bL25 family. CTC subfamily.</text>
</comment>
<dbReference type="eggNOG" id="COG1825">
    <property type="taxonomic scope" value="Bacteria"/>
</dbReference>
<dbReference type="AlphaFoldDB" id="W5SNI0"/>
<evidence type="ECO:0000259" key="7">
    <source>
        <dbReference type="Pfam" id="PF14693"/>
    </source>
</evidence>
<reference evidence="8 9" key="1">
    <citation type="submission" date="2013-04" db="EMBL/GenBank/DDBJ databases">
        <title>Comparative Genomics of Relapsing Fever Spirochetes.</title>
        <authorList>
            <person name="Schwan T.G."/>
            <person name="Raffel S.J."/>
            <person name="Porcella S.F."/>
            <person name="Martens C.A."/>
            <person name="Bruno D.P."/>
            <person name="Rickefs S.M."/>
            <person name="Barbian K.B."/>
        </authorList>
    </citation>
    <scope>NUCLEOTIDE SEQUENCE [LARGE SCALE GENOMIC DNA]</scope>
    <source>
        <strain evidence="8 9">BA2</strain>
    </source>
</reference>
<keyword evidence="4 5" id="KW-0687">Ribonucleoprotein</keyword>
<evidence type="ECO:0000259" key="6">
    <source>
        <dbReference type="Pfam" id="PF01386"/>
    </source>
</evidence>
<dbReference type="GO" id="GO:0008097">
    <property type="term" value="F:5S rRNA binding"/>
    <property type="evidence" value="ECO:0007669"/>
    <property type="project" value="InterPro"/>
</dbReference>
<evidence type="ECO:0000256" key="2">
    <source>
        <dbReference type="ARBA" id="ARBA00022884"/>
    </source>
</evidence>
<name>W5SNI0_BORAN</name>
<organism evidence="8 9">
    <name type="scientific">Borrelia anserina BA2</name>
    <dbReference type="NCBI Taxonomy" id="1313293"/>
    <lineage>
        <taxon>Bacteria</taxon>
        <taxon>Pseudomonadati</taxon>
        <taxon>Spirochaetota</taxon>
        <taxon>Spirochaetia</taxon>
        <taxon>Spirochaetales</taxon>
        <taxon>Borreliaceae</taxon>
        <taxon>Borrelia</taxon>
    </lineage>
</organism>
<dbReference type="PANTHER" id="PTHR33284:SF1">
    <property type="entry name" value="RIBOSOMAL PROTEIN L25_GLN-TRNA SYNTHETASE, ANTI-CODON-BINDING DOMAIN-CONTAINING PROTEIN"/>
    <property type="match status" value="1"/>
</dbReference>
<dbReference type="InterPro" id="IPR020056">
    <property type="entry name" value="Rbsml_bL25/Gln-tRNA_synth_N"/>
</dbReference>
<dbReference type="Gene3D" id="2.170.120.20">
    <property type="entry name" value="Ribosomal protein L25, beta domain"/>
    <property type="match status" value="1"/>
</dbReference>
<evidence type="ECO:0000256" key="1">
    <source>
        <dbReference type="ARBA" id="ARBA00022730"/>
    </source>
</evidence>
<dbReference type="GO" id="GO:0003735">
    <property type="term" value="F:structural constituent of ribosome"/>
    <property type="evidence" value="ECO:0007669"/>
    <property type="project" value="InterPro"/>
</dbReference>
<dbReference type="Proteomes" id="UP000019262">
    <property type="component" value="Chromosome"/>
</dbReference>
<dbReference type="GO" id="GO:0022625">
    <property type="term" value="C:cytosolic large ribosomal subunit"/>
    <property type="evidence" value="ECO:0007669"/>
    <property type="project" value="TreeGrafter"/>
</dbReference>
<dbReference type="InterPro" id="IPR020930">
    <property type="entry name" value="Ribosomal_uL5_bac-type"/>
</dbReference>
<dbReference type="GO" id="GO:0006412">
    <property type="term" value="P:translation"/>
    <property type="evidence" value="ECO:0007669"/>
    <property type="project" value="UniProtKB-UniRule"/>
</dbReference>
<dbReference type="InterPro" id="IPR020057">
    <property type="entry name" value="Ribosomal_bL25_b-dom"/>
</dbReference>
<feature type="domain" description="Large ribosomal subunit protein bL25 L25" evidence="6">
    <location>
        <begin position="21"/>
        <end position="98"/>
    </location>
</feature>
<dbReference type="PATRIC" id="fig|1313293.3.peg.803"/>
<feature type="domain" description="Large ribosomal subunit protein bL25 beta" evidence="7">
    <location>
        <begin position="107"/>
        <end position="183"/>
    </location>
</feature>
<evidence type="ECO:0000256" key="3">
    <source>
        <dbReference type="ARBA" id="ARBA00022980"/>
    </source>
</evidence>
<dbReference type="PANTHER" id="PTHR33284">
    <property type="entry name" value="RIBOSOMAL PROTEIN L25/GLN-TRNA SYNTHETASE, ANTI-CODON-BINDING DOMAIN-CONTAINING PROTEIN"/>
    <property type="match status" value="1"/>
</dbReference>